<dbReference type="EMBL" id="JABULH010000005">
    <property type="protein sequence ID" value="NTS65921.1"/>
    <property type="molecule type" value="Genomic_DNA"/>
</dbReference>
<protein>
    <submittedName>
        <fullName evidence="2">Uncharacterized protein</fullName>
    </submittedName>
</protein>
<sequence length="48" mass="5299">MPDQPNKPGGDFERDDKVRDVADEQAVKNQGKAKPEDYPEPASGDQVE</sequence>
<keyword evidence="3" id="KW-1185">Reference proteome</keyword>
<name>A0ABX2JMG8_9SPHN</name>
<dbReference type="Proteomes" id="UP000621447">
    <property type="component" value="Unassembled WGS sequence"/>
</dbReference>
<feature type="compositionally biased region" description="Basic and acidic residues" evidence="1">
    <location>
        <begin position="10"/>
        <end position="26"/>
    </location>
</feature>
<feature type="region of interest" description="Disordered" evidence="1">
    <location>
        <begin position="1"/>
        <end position="48"/>
    </location>
</feature>
<accession>A0ABX2JMG8</accession>
<gene>
    <name evidence="2" type="ORF">HRV97_12200</name>
</gene>
<organism evidence="2 3">
    <name type="scientific">Sphingomonas hominis</name>
    <dbReference type="NCBI Taxonomy" id="2741495"/>
    <lineage>
        <taxon>Bacteria</taxon>
        <taxon>Pseudomonadati</taxon>
        <taxon>Pseudomonadota</taxon>
        <taxon>Alphaproteobacteria</taxon>
        <taxon>Sphingomonadales</taxon>
        <taxon>Sphingomonadaceae</taxon>
        <taxon>Sphingomonas</taxon>
    </lineage>
</organism>
<proteinExistence type="predicted"/>
<evidence type="ECO:0000313" key="3">
    <source>
        <dbReference type="Proteomes" id="UP000621447"/>
    </source>
</evidence>
<evidence type="ECO:0000256" key="1">
    <source>
        <dbReference type="SAM" id="MobiDB-lite"/>
    </source>
</evidence>
<comment type="caution">
    <text evidence="2">The sequence shown here is derived from an EMBL/GenBank/DDBJ whole genome shotgun (WGS) entry which is preliminary data.</text>
</comment>
<evidence type="ECO:0000313" key="2">
    <source>
        <dbReference type="EMBL" id="NTS65921.1"/>
    </source>
</evidence>
<reference evidence="2 3" key="1">
    <citation type="submission" date="2020-06" db="EMBL/GenBank/DDBJ databases">
        <title>Sphingomonas hominis sp. nov., a member of the Sphingomonas, isolated from the hair of a 22-year-old girl.</title>
        <authorList>
            <person name="Zhang D.-F."/>
            <person name="Cui X.-W."/>
        </authorList>
    </citation>
    <scope>NUCLEOTIDE SEQUENCE [LARGE SCALE GENOMIC DNA]</scope>
    <source>
        <strain evidence="2 3">HHU CXW</strain>
    </source>
</reference>
<dbReference type="RefSeq" id="WP_174194551.1">
    <property type="nucleotide sequence ID" value="NZ_JABULH010000005.1"/>
</dbReference>